<reference evidence="1 2" key="1">
    <citation type="submission" date="2019-03" db="EMBL/GenBank/DDBJ databases">
        <title>Roseomonas sp. a novel Roseomonas species isolated from Sea whip Gorgonian.</title>
        <authorList>
            <person name="Li F."/>
            <person name="Pan X."/>
            <person name="Huang S."/>
            <person name="Li Z."/>
            <person name="Meng B."/>
        </authorList>
    </citation>
    <scope>NUCLEOTIDE SEQUENCE [LARGE SCALE GENOMIC DNA]</scope>
    <source>
        <strain evidence="1 2">M0104</strain>
    </source>
</reference>
<proteinExistence type="predicted"/>
<dbReference type="RefSeq" id="WP_160937028.1">
    <property type="nucleotide sequence ID" value="NZ_SNVJ01000008.1"/>
</dbReference>
<dbReference type="OrthoDB" id="7284514at2"/>
<gene>
    <name evidence="1" type="ORF">E0493_11155</name>
</gene>
<name>A0A845B8F4_9PROT</name>
<organism evidence="1 2">
    <name type="scientific">Teichococcus coralli</name>
    <dbReference type="NCBI Taxonomy" id="2545983"/>
    <lineage>
        <taxon>Bacteria</taxon>
        <taxon>Pseudomonadati</taxon>
        <taxon>Pseudomonadota</taxon>
        <taxon>Alphaproteobacteria</taxon>
        <taxon>Acetobacterales</taxon>
        <taxon>Roseomonadaceae</taxon>
        <taxon>Roseomonas</taxon>
    </lineage>
</organism>
<sequence>MALEISLSTSGRKTARQIRRAELRVMPDDPLITAAESAAETGRALSTFWRDVKRGTLPPPYYVTPRCPRWRRSELRAVVAAAPRKPAL</sequence>
<accession>A0A845B8F4</accession>
<comment type="caution">
    <text evidence="1">The sequence shown here is derived from an EMBL/GenBank/DDBJ whole genome shotgun (WGS) entry which is preliminary data.</text>
</comment>
<evidence type="ECO:0000313" key="1">
    <source>
        <dbReference type="EMBL" id="MXP63903.1"/>
    </source>
</evidence>
<evidence type="ECO:0000313" key="2">
    <source>
        <dbReference type="Proteomes" id="UP000460715"/>
    </source>
</evidence>
<dbReference type="EMBL" id="SNVJ01000008">
    <property type="protein sequence ID" value="MXP63903.1"/>
    <property type="molecule type" value="Genomic_DNA"/>
</dbReference>
<evidence type="ECO:0008006" key="3">
    <source>
        <dbReference type="Google" id="ProtNLM"/>
    </source>
</evidence>
<keyword evidence="2" id="KW-1185">Reference proteome</keyword>
<dbReference type="AlphaFoldDB" id="A0A845B8F4"/>
<protein>
    <recommendedName>
        <fullName evidence="3">AlpA family phage regulatory protein</fullName>
    </recommendedName>
</protein>
<dbReference type="Proteomes" id="UP000460715">
    <property type="component" value="Unassembled WGS sequence"/>
</dbReference>